<dbReference type="SMART" id="SM00225">
    <property type="entry name" value="BTB"/>
    <property type="match status" value="1"/>
</dbReference>
<dbReference type="CDD" id="cd18186">
    <property type="entry name" value="BTB_POZ_ZBTB_KLHL-like"/>
    <property type="match status" value="1"/>
</dbReference>
<dbReference type="Proteomes" id="UP000613740">
    <property type="component" value="Unassembled WGS sequence"/>
</dbReference>
<keyword evidence="3" id="KW-0040">ANK repeat</keyword>
<dbReference type="SUPFAM" id="SSF54695">
    <property type="entry name" value="POZ domain"/>
    <property type="match status" value="1"/>
</dbReference>
<dbReference type="GO" id="GO:0000151">
    <property type="term" value="C:ubiquitin ligase complex"/>
    <property type="evidence" value="ECO:0007669"/>
    <property type="project" value="TreeGrafter"/>
</dbReference>
<dbReference type="Gene3D" id="3.30.710.10">
    <property type="entry name" value="Potassium Channel Kv1.1, Chain A"/>
    <property type="match status" value="1"/>
</dbReference>
<name>A0A836B9T5_9CHLO</name>
<dbReference type="PANTHER" id="PTHR46231">
    <property type="entry name" value="ANKYRIN REPEAT AND BTB/POZ DOMAIN-CONTAINING PROTEIN 1"/>
    <property type="match status" value="1"/>
</dbReference>
<reference evidence="5" key="1">
    <citation type="journal article" date="2020" name="bioRxiv">
        <title>Comparative genomics of Chlamydomonas.</title>
        <authorList>
            <person name="Craig R.J."/>
            <person name="Hasan A.R."/>
            <person name="Ness R.W."/>
            <person name="Keightley P.D."/>
        </authorList>
    </citation>
    <scope>NUCLEOTIDE SEQUENCE</scope>
    <source>
        <strain evidence="5">CCAP 11/173</strain>
    </source>
</reference>
<feature type="domain" description="BTB" evidence="4">
    <location>
        <begin position="372"/>
        <end position="440"/>
    </location>
</feature>
<keyword evidence="6" id="KW-1185">Reference proteome</keyword>
<dbReference type="PROSITE" id="PS50097">
    <property type="entry name" value="BTB"/>
    <property type="match status" value="1"/>
</dbReference>
<comment type="pathway">
    <text evidence="1">Protein modification; protein ubiquitination.</text>
</comment>
<proteinExistence type="predicted"/>
<dbReference type="PANTHER" id="PTHR46231:SF1">
    <property type="entry name" value="ANKYRIN REPEAT AND BTB_POZ DOMAIN-CONTAINING PROTEIN 1"/>
    <property type="match status" value="1"/>
</dbReference>
<dbReference type="OrthoDB" id="542113at2759"/>
<dbReference type="Pfam" id="PF00651">
    <property type="entry name" value="BTB"/>
    <property type="match status" value="1"/>
</dbReference>
<sequence length="550" mass="57563">MHAATDGLDLVNRDDANFWPVWDSWSRALYFGYGVAVLRLVGDRVTLVAGSTSKDGGADGAGPDARFNDIGQLASDGAGSLYMCDRDRIRRIQLPTAWCAGAEACQQPATVGGETAGAAGDTGAQAAALVAGAAGPAGAAAEAAAAAAVAVVDTLRWEGPSEVWGLAFVPAAAVQHSNGVRAHEGSSSASGCGAGWLVFSTHTAMYRLPLPLPLPLPVGGDAAAPAPLEPQLLAGSPDVFGYEDGRGCEAHFDSDSGLAVDAEGNIYLTDGHDHSDDCRVRRVSPDGTVTTLVTDMPHDRWWSLAILPNGYPALAGRGPEEEGQLLLIDLGLTPPVLPRLPAAGVAGAGLPPPRSLPADLGALLNAQPDGTADLVVRVGERRFPVHRAILSARCDYFKQRLAGDGLLDARAAELELPDADPDAFALLLRWLYTGGADVPSDQARSVAELADRLLLPELCAEAQGVVASSVTAGSVVDCLLWAWGCCESRGDAFAGLLAQLKEWYVSHHEEVRRDAGPSRKRLAVEAPDLHLDLTDMVVDWQRGAKRQRSR</sequence>
<organism evidence="5 6">
    <name type="scientific">Chlamydomonas schloesseri</name>
    <dbReference type="NCBI Taxonomy" id="2026947"/>
    <lineage>
        <taxon>Eukaryota</taxon>
        <taxon>Viridiplantae</taxon>
        <taxon>Chlorophyta</taxon>
        <taxon>core chlorophytes</taxon>
        <taxon>Chlorophyceae</taxon>
        <taxon>CS clade</taxon>
        <taxon>Chlamydomonadales</taxon>
        <taxon>Chlamydomonadaceae</taxon>
        <taxon>Chlamydomonas</taxon>
    </lineage>
</organism>
<protein>
    <recommendedName>
        <fullName evidence="4">BTB domain-containing protein</fullName>
    </recommendedName>
</protein>
<dbReference type="GO" id="GO:0005737">
    <property type="term" value="C:cytoplasm"/>
    <property type="evidence" value="ECO:0007669"/>
    <property type="project" value="TreeGrafter"/>
</dbReference>
<dbReference type="InterPro" id="IPR000210">
    <property type="entry name" value="BTB/POZ_dom"/>
</dbReference>
<evidence type="ECO:0000313" key="5">
    <source>
        <dbReference type="EMBL" id="KAG2452062.1"/>
    </source>
</evidence>
<dbReference type="AlphaFoldDB" id="A0A836B9T5"/>
<dbReference type="InterPro" id="IPR044515">
    <property type="entry name" value="ABTB1"/>
</dbReference>
<comment type="caution">
    <text evidence="5">The sequence shown here is derived from an EMBL/GenBank/DDBJ whole genome shotgun (WGS) entry which is preliminary data.</text>
</comment>
<dbReference type="InterPro" id="IPR011333">
    <property type="entry name" value="SKP1/BTB/POZ_sf"/>
</dbReference>
<dbReference type="Gene3D" id="2.120.10.30">
    <property type="entry name" value="TolB, C-terminal domain"/>
    <property type="match status" value="2"/>
</dbReference>
<gene>
    <name evidence="5" type="ORF">HYH02_003098</name>
</gene>
<evidence type="ECO:0000256" key="2">
    <source>
        <dbReference type="ARBA" id="ARBA00022737"/>
    </source>
</evidence>
<dbReference type="SUPFAM" id="SSF101898">
    <property type="entry name" value="NHL repeat"/>
    <property type="match status" value="1"/>
</dbReference>
<evidence type="ECO:0000256" key="1">
    <source>
        <dbReference type="ARBA" id="ARBA00004906"/>
    </source>
</evidence>
<dbReference type="InterPro" id="IPR011042">
    <property type="entry name" value="6-blade_b-propeller_TolB-like"/>
</dbReference>
<evidence type="ECO:0000313" key="6">
    <source>
        <dbReference type="Proteomes" id="UP000613740"/>
    </source>
</evidence>
<keyword evidence="2" id="KW-0677">Repeat</keyword>
<accession>A0A836B9T5</accession>
<dbReference type="EMBL" id="JAEHOD010000006">
    <property type="protein sequence ID" value="KAG2452062.1"/>
    <property type="molecule type" value="Genomic_DNA"/>
</dbReference>
<evidence type="ECO:0000259" key="4">
    <source>
        <dbReference type="PROSITE" id="PS50097"/>
    </source>
</evidence>
<evidence type="ECO:0000256" key="3">
    <source>
        <dbReference type="ARBA" id="ARBA00023043"/>
    </source>
</evidence>